<sequence>MANLNSNTTIPLNQFGSLPNLRIRSNCISPTVEVPRLLPQSAPNAKNSSQSTVIIEISEDEENGTETGGETNPTEILGTLRMHYHDVTSWRPSYLQAFFKITNYTGFTPYRFTMHNQPEKFGKMKFWIVTVLVLTSFVLAATGSLIGFPNVHGKGWSMSSLLDYRSKEIEEFFVSTNLNQSIEILYASEKNHDITTVSMGILGCLMKFVGTAADQFDRYAILFSILILKQCVDEFNFDEMPVCATEGMIITPRLIGKQIRMRYNDLKGISKSINDVLEEMIELFLLDSLLTIADFVTKFRDWLTSEPGAEKSGMGTEDVQTILNELATNPIGVGRDSLYTNKGFLIGYFGIAIGYFFSTVETRASTCDCS</sequence>
<keyword evidence="3" id="KW-1185">Reference proteome</keyword>
<keyword evidence="1" id="KW-0812">Transmembrane</keyword>
<keyword evidence="1" id="KW-0472">Membrane</keyword>
<keyword evidence="1" id="KW-1133">Transmembrane helix</keyword>
<dbReference type="EMBL" id="CAXLJM020000166">
    <property type="protein sequence ID" value="CAL8147886.1"/>
    <property type="molecule type" value="Genomic_DNA"/>
</dbReference>
<name>A0ABP1S9L8_9HEXA</name>
<protein>
    <submittedName>
        <fullName evidence="2">Uncharacterized protein</fullName>
    </submittedName>
</protein>
<proteinExistence type="predicted"/>
<gene>
    <name evidence="2" type="ORF">ODALV1_LOCUS31263</name>
</gene>
<reference evidence="2 3" key="1">
    <citation type="submission" date="2024-08" db="EMBL/GenBank/DDBJ databases">
        <authorList>
            <person name="Cucini C."/>
            <person name="Frati F."/>
        </authorList>
    </citation>
    <scope>NUCLEOTIDE SEQUENCE [LARGE SCALE GENOMIC DNA]</scope>
</reference>
<comment type="caution">
    <text evidence="2">The sequence shown here is derived from an EMBL/GenBank/DDBJ whole genome shotgun (WGS) entry which is preliminary data.</text>
</comment>
<organism evidence="2 3">
    <name type="scientific">Orchesella dallaii</name>
    <dbReference type="NCBI Taxonomy" id="48710"/>
    <lineage>
        <taxon>Eukaryota</taxon>
        <taxon>Metazoa</taxon>
        <taxon>Ecdysozoa</taxon>
        <taxon>Arthropoda</taxon>
        <taxon>Hexapoda</taxon>
        <taxon>Collembola</taxon>
        <taxon>Entomobryomorpha</taxon>
        <taxon>Entomobryoidea</taxon>
        <taxon>Orchesellidae</taxon>
        <taxon>Orchesellinae</taxon>
        <taxon>Orchesella</taxon>
    </lineage>
</organism>
<evidence type="ECO:0000313" key="2">
    <source>
        <dbReference type="EMBL" id="CAL8147886.1"/>
    </source>
</evidence>
<evidence type="ECO:0000313" key="3">
    <source>
        <dbReference type="Proteomes" id="UP001642540"/>
    </source>
</evidence>
<evidence type="ECO:0000256" key="1">
    <source>
        <dbReference type="SAM" id="Phobius"/>
    </source>
</evidence>
<feature type="transmembrane region" description="Helical" evidence="1">
    <location>
        <begin position="126"/>
        <end position="148"/>
    </location>
</feature>
<accession>A0ABP1S9L8</accession>
<dbReference type="Proteomes" id="UP001642540">
    <property type="component" value="Unassembled WGS sequence"/>
</dbReference>